<evidence type="ECO:0000313" key="2">
    <source>
        <dbReference type="EMBL" id="ABG97952.1"/>
    </source>
</evidence>
<accession>Q0S3D4</accession>
<protein>
    <submittedName>
        <fullName evidence="2">Uncharacterized protein</fullName>
    </submittedName>
</protein>
<evidence type="ECO:0000256" key="1">
    <source>
        <dbReference type="SAM" id="MobiDB-lite"/>
    </source>
</evidence>
<sequence>MDADGQGIHLELNDGQGGTARFGVEIGPNGLPQIAAGTAAGEGDSADADCAPASPTPESQVSGDTEAATDATSEEQPTPGRPAADAVPDHENTPALASAGDATADPQPQAVSVQQEPAPAATGIAVRARIGHRSRGRIRQRRRVGRGGATVSHRAAELRAQRAQMRADLDMFRERIDERRARDEEAAANRSGRSRT</sequence>
<dbReference type="Proteomes" id="UP000008710">
    <property type="component" value="Chromosome"/>
</dbReference>
<name>Q0S3D4_RHOJR</name>
<proteinExistence type="predicted"/>
<dbReference type="EMBL" id="CP000431">
    <property type="protein sequence ID" value="ABG97952.1"/>
    <property type="molecule type" value="Genomic_DNA"/>
</dbReference>
<reference evidence="3" key="1">
    <citation type="journal article" date="2006" name="Proc. Natl. Acad. Sci. U.S.A.">
        <title>The complete genome of Rhodococcus sp. RHA1 provides insights into a catabolic powerhouse.</title>
        <authorList>
            <person name="McLeod M.P."/>
            <person name="Warren R.L."/>
            <person name="Hsiao W.W.L."/>
            <person name="Araki N."/>
            <person name="Myhre M."/>
            <person name="Fernandes C."/>
            <person name="Miyazawa D."/>
            <person name="Wong W."/>
            <person name="Lillquist A.L."/>
            <person name="Wang D."/>
            <person name="Dosanjh M."/>
            <person name="Hara H."/>
            <person name="Petrescu A."/>
            <person name="Morin R.D."/>
            <person name="Yang G."/>
            <person name="Stott J.M."/>
            <person name="Schein J.E."/>
            <person name="Shin H."/>
            <person name="Smailus D."/>
            <person name="Siddiqui A.S."/>
            <person name="Marra M.A."/>
            <person name="Jones S.J.M."/>
            <person name="Holt R."/>
            <person name="Brinkman F.S.L."/>
            <person name="Miyauchi K."/>
            <person name="Fukuda M."/>
            <person name="Davies J.E."/>
            <person name="Mohn W.W."/>
            <person name="Eltis L.D."/>
        </authorList>
    </citation>
    <scope>NUCLEOTIDE SEQUENCE [LARGE SCALE GENOMIC DNA]</scope>
    <source>
        <strain evidence="3">RHA1</strain>
    </source>
</reference>
<dbReference type="KEGG" id="rha:RHA1_ro06175"/>
<evidence type="ECO:0000313" key="3">
    <source>
        <dbReference type="Proteomes" id="UP000008710"/>
    </source>
</evidence>
<feature type="compositionally biased region" description="Basic and acidic residues" evidence="1">
    <location>
        <begin position="177"/>
        <end position="187"/>
    </location>
</feature>
<feature type="region of interest" description="Disordered" evidence="1">
    <location>
        <begin position="177"/>
        <end position="196"/>
    </location>
</feature>
<gene>
    <name evidence="2" type="ordered locus">RHA1_ro06175</name>
</gene>
<feature type="region of interest" description="Disordered" evidence="1">
    <location>
        <begin position="1"/>
        <end position="155"/>
    </location>
</feature>
<feature type="compositionally biased region" description="Basic residues" evidence="1">
    <location>
        <begin position="129"/>
        <end position="145"/>
    </location>
</feature>
<organism evidence="2 3">
    <name type="scientific">Rhodococcus jostii (strain RHA1)</name>
    <dbReference type="NCBI Taxonomy" id="101510"/>
    <lineage>
        <taxon>Bacteria</taxon>
        <taxon>Bacillati</taxon>
        <taxon>Actinomycetota</taxon>
        <taxon>Actinomycetes</taxon>
        <taxon>Mycobacteriales</taxon>
        <taxon>Nocardiaceae</taxon>
        <taxon>Rhodococcus</taxon>
    </lineage>
</organism>
<dbReference type="AlphaFoldDB" id="Q0S3D4"/>
<dbReference type="HOGENOM" id="CLU_1389277_0_0_11"/>